<reference evidence="2" key="2">
    <citation type="submission" date="2021-09" db="EMBL/GenBank/DDBJ databases">
        <authorList>
            <person name="Jia N."/>
            <person name="Wang J."/>
            <person name="Shi W."/>
            <person name="Du L."/>
            <person name="Sun Y."/>
            <person name="Zhan W."/>
            <person name="Jiang J."/>
            <person name="Wang Q."/>
            <person name="Zhang B."/>
            <person name="Ji P."/>
            <person name="Sakyi L.B."/>
            <person name="Cui X."/>
            <person name="Yuan T."/>
            <person name="Jiang B."/>
            <person name="Yang W."/>
            <person name="Lam T.T.-Y."/>
            <person name="Chang Q."/>
            <person name="Ding S."/>
            <person name="Wang X."/>
            <person name="Zhu J."/>
            <person name="Ruan X."/>
            <person name="Zhao L."/>
            <person name="Wei J."/>
            <person name="Que T."/>
            <person name="Du C."/>
            <person name="Cheng J."/>
            <person name="Dai P."/>
            <person name="Han X."/>
            <person name="Huang E."/>
            <person name="Gao Y."/>
            <person name="Liu J."/>
            <person name="Shao H."/>
            <person name="Ye R."/>
            <person name="Li L."/>
            <person name="Wei W."/>
            <person name="Wang X."/>
            <person name="Wang C."/>
            <person name="Huo Q."/>
            <person name="Li W."/>
            <person name="Guo W."/>
            <person name="Chen H."/>
            <person name="Chen S."/>
            <person name="Zhou L."/>
            <person name="Zhou L."/>
            <person name="Ni X."/>
            <person name="Tian J."/>
            <person name="Zhou Y."/>
            <person name="Sheng Y."/>
            <person name="Liu T."/>
            <person name="Pan Y."/>
            <person name="Xia L."/>
            <person name="Li J."/>
            <person name="Zhao F."/>
            <person name="Cao W."/>
        </authorList>
    </citation>
    <scope>NUCLEOTIDE SEQUENCE</scope>
    <source>
        <strain evidence="2">Rmic-2018</strain>
        <tissue evidence="2">Larvae</tissue>
    </source>
</reference>
<dbReference type="Gene3D" id="6.10.250.130">
    <property type="match status" value="1"/>
</dbReference>
<keyword evidence="1" id="KW-1133">Transmembrane helix</keyword>
<feature type="transmembrane region" description="Helical" evidence="1">
    <location>
        <begin position="53"/>
        <end position="76"/>
    </location>
</feature>
<dbReference type="Proteomes" id="UP000821866">
    <property type="component" value="Unassembled WGS sequence"/>
</dbReference>
<organism evidence="2 3">
    <name type="scientific">Rhipicephalus microplus</name>
    <name type="common">Cattle tick</name>
    <name type="synonym">Boophilus microplus</name>
    <dbReference type="NCBI Taxonomy" id="6941"/>
    <lineage>
        <taxon>Eukaryota</taxon>
        <taxon>Metazoa</taxon>
        <taxon>Ecdysozoa</taxon>
        <taxon>Arthropoda</taxon>
        <taxon>Chelicerata</taxon>
        <taxon>Arachnida</taxon>
        <taxon>Acari</taxon>
        <taxon>Parasitiformes</taxon>
        <taxon>Ixodida</taxon>
        <taxon>Ixodoidea</taxon>
        <taxon>Ixodidae</taxon>
        <taxon>Rhipicephalinae</taxon>
        <taxon>Rhipicephalus</taxon>
        <taxon>Boophilus</taxon>
    </lineage>
</organism>
<proteinExistence type="predicted"/>
<comment type="caution">
    <text evidence="2">The sequence shown here is derived from an EMBL/GenBank/DDBJ whole genome shotgun (WGS) entry which is preliminary data.</text>
</comment>
<name>A0A9J6CW96_RHIMP</name>
<dbReference type="EMBL" id="JABSTU010005807">
    <property type="protein sequence ID" value="KAH7938661.1"/>
    <property type="molecule type" value="Genomic_DNA"/>
</dbReference>
<gene>
    <name evidence="2" type="ORF">HPB51_028821</name>
</gene>
<keyword evidence="1" id="KW-0472">Membrane</keyword>
<sequence>MSFRNQAGEVPNQVLCAMKILRKDEIWEEEPEFKGVEARPFEMSFLERHPPHVLLVGATGAVAASSVACVVGYCVWKAVTAMRSS</sequence>
<keyword evidence="3" id="KW-1185">Reference proteome</keyword>
<accession>A0A9J6CW96</accession>
<keyword evidence="1" id="KW-0812">Transmembrane</keyword>
<protein>
    <submittedName>
        <fullName evidence="2">Uncharacterized protein</fullName>
    </submittedName>
</protein>
<evidence type="ECO:0000256" key="1">
    <source>
        <dbReference type="SAM" id="Phobius"/>
    </source>
</evidence>
<dbReference type="AlphaFoldDB" id="A0A9J6CW96"/>
<dbReference type="VEuPathDB" id="VectorBase:LOC119187451"/>
<reference evidence="2" key="1">
    <citation type="journal article" date="2020" name="Cell">
        <title>Large-Scale Comparative Analyses of Tick Genomes Elucidate Their Genetic Diversity and Vector Capacities.</title>
        <authorList>
            <consortium name="Tick Genome and Microbiome Consortium (TIGMIC)"/>
            <person name="Jia N."/>
            <person name="Wang J."/>
            <person name="Shi W."/>
            <person name="Du L."/>
            <person name="Sun Y."/>
            <person name="Zhan W."/>
            <person name="Jiang J.F."/>
            <person name="Wang Q."/>
            <person name="Zhang B."/>
            <person name="Ji P."/>
            <person name="Bell-Sakyi L."/>
            <person name="Cui X.M."/>
            <person name="Yuan T.T."/>
            <person name="Jiang B.G."/>
            <person name="Yang W.F."/>
            <person name="Lam T.T."/>
            <person name="Chang Q.C."/>
            <person name="Ding S.J."/>
            <person name="Wang X.J."/>
            <person name="Zhu J.G."/>
            <person name="Ruan X.D."/>
            <person name="Zhao L."/>
            <person name="Wei J.T."/>
            <person name="Ye R.Z."/>
            <person name="Que T.C."/>
            <person name="Du C.H."/>
            <person name="Zhou Y.H."/>
            <person name="Cheng J.X."/>
            <person name="Dai P.F."/>
            <person name="Guo W.B."/>
            <person name="Han X.H."/>
            <person name="Huang E.J."/>
            <person name="Li L.F."/>
            <person name="Wei W."/>
            <person name="Gao Y.C."/>
            <person name="Liu J.Z."/>
            <person name="Shao H.Z."/>
            <person name="Wang X."/>
            <person name="Wang C.C."/>
            <person name="Yang T.C."/>
            <person name="Huo Q.B."/>
            <person name="Li W."/>
            <person name="Chen H.Y."/>
            <person name="Chen S.E."/>
            <person name="Zhou L.G."/>
            <person name="Ni X.B."/>
            <person name="Tian J.H."/>
            <person name="Sheng Y."/>
            <person name="Liu T."/>
            <person name="Pan Y.S."/>
            <person name="Xia L.Y."/>
            <person name="Li J."/>
            <person name="Zhao F."/>
            <person name="Cao W.C."/>
        </authorList>
    </citation>
    <scope>NUCLEOTIDE SEQUENCE</scope>
    <source>
        <strain evidence="2">Rmic-2018</strain>
    </source>
</reference>
<evidence type="ECO:0000313" key="2">
    <source>
        <dbReference type="EMBL" id="KAH7938661.1"/>
    </source>
</evidence>
<evidence type="ECO:0000313" key="3">
    <source>
        <dbReference type="Proteomes" id="UP000821866"/>
    </source>
</evidence>